<evidence type="ECO:0000259" key="1">
    <source>
        <dbReference type="Pfam" id="PF04818"/>
    </source>
</evidence>
<dbReference type="InterPro" id="IPR008942">
    <property type="entry name" value="ENTH_VHS"/>
</dbReference>
<organism evidence="2 3">
    <name type="scientific">Wuchereria bancrofti</name>
    <dbReference type="NCBI Taxonomy" id="6293"/>
    <lineage>
        <taxon>Eukaryota</taxon>
        <taxon>Metazoa</taxon>
        <taxon>Ecdysozoa</taxon>
        <taxon>Nematoda</taxon>
        <taxon>Chromadorea</taxon>
        <taxon>Rhabditida</taxon>
        <taxon>Spirurina</taxon>
        <taxon>Spiruromorpha</taxon>
        <taxon>Filarioidea</taxon>
        <taxon>Onchocercidae</taxon>
        <taxon>Wuchereria</taxon>
    </lineage>
</organism>
<dbReference type="Gene3D" id="6.10.250.2560">
    <property type="match status" value="1"/>
</dbReference>
<evidence type="ECO:0000313" key="2">
    <source>
        <dbReference type="EMBL" id="EJW72944.1"/>
    </source>
</evidence>
<gene>
    <name evidence="2" type="ORF">WUBG_16149</name>
</gene>
<dbReference type="Proteomes" id="UP000004810">
    <property type="component" value="Unassembled WGS sequence"/>
</dbReference>
<evidence type="ECO:0000313" key="3">
    <source>
        <dbReference type="Proteomes" id="UP000004810"/>
    </source>
</evidence>
<dbReference type="InterPro" id="IPR006569">
    <property type="entry name" value="CID_dom"/>
</dbReference>
<dbReference type="AlphaFoldDB" id="J9EC09"/>
<proteinExistence type="predicted"/>
<feature type="domain" description="CID" evidence="1">
    <location>
        <begin position="20"/>
        <end position="81"/>
    </location>
</feature>
<accession>J9EC09</accession>
<comment type="caution">
    <text evidence="2">The sequence shown here is derived from an EMBL/GenBank/DDBJ whole genome shotgun (WGS) entry which is preliminary data.</text>
</comment>
<sequence length="229" mass="26222">MQLYAEGMLLVKSILYDHVQEIKKETKPVRLINLLYLANDVIQNSRKHCPHFMGMFYENLEPAFRVFRERQIYSDVKVDRLMNAVTSSLTGIRLVEFNIELGGTILSTESIQKSRQTPTTPPIVAKTVDSPHLSTPTVDADSRNQKRSLFLQSKVDSENFDIKVMTRVTEDVISLLKKLEDPPSADAETRQLIASFPETIANPALLKPQKFILHASRLPHRLRSRSFRF</sequence>
<dbReference type="Pfam" id="PF04818">
    <property type="entry name" value="CID"/>
    <property type="match status" value="1"/>
</dbReference>
<reference evidence="3" key="1">
    <citation type="submission" date="2012-08" db="EMBL/GenBank/DDBJ databases">
        <title>The Genome Sequence of Wuchereria bancrofti.</title>
        <authorList>
            <person name="Nutman T.B."/>
            <person name="Fink D.L."/>
            <person name="Russ C."/>
            <person name="Young S."/>
            <person name="Zeng Q."/>
            <person name="Koehrsen M."/>
            <person name="Alvarado L."/>
            <person name="Berlin A."/>
            <person name="Chapman S.B."/>
            <person name="Chen Z."/>
            <person name="Freedman E."/>
            <person name="Gellesch M."/>
            <person name="Goldberg J."/>
            <person name="Griggs A."/>
            <person name="Gujja S."/>
            <person name="Heilman E.R."/>
            <person name="Heiman D."/>
            <person name="Hepburn T."/>
            <person name="Howarth C."/>
            <person name="Jen D."/>
            <person name="Larson L."/>
            <person name="Lewis B."/>
            <person name="Mehta T."/>
            <person name="Park D."/>
            <person name="Pearson M."/>
            <person name="Roberts A."/>
            <person name="Saif S."/>
            <person name="Shea T."/>
            <person name="Shenoy N."/>
            <person name="Sisk P."/>
            <person name="Stolte C."/>
            <person name="Sykes S."/>
            <person name="Walk T."/>
            <person name="White J."/>
            <person name="Yandava C."/>
            <person name="Haas B."/>
            <person name="Henn M.R."/>
            <person name="Nusbaum C."/>
            <person name="Birren B."/>
        </authorList>
    </citation>
    <scope>NUCLEOTIDE SEQUENCE [LARGE SCALE GENOMIC DNA]</scope>
    <source>
        <strain evidence="3">NA</strain>
    </source>
</reference>
<dbReference type="Gene3D" id="1.25.40.90">
    <property type="match status" value="1"/>
</dbReference>
<name>J9EC09_WUCBA</name>
<protein>
    <recommendedName>
        <fullName evidence="1">CID domain-containing protein</fullName>
    </recommendedName>
</protein>
<dbReference type="EMBL" id="ADBV01015058">
    <property type="protein sequence ID" value="EJW72944.1"/>
    <property type="molecule type" value="Genomic_DNA"/>
</dbReference>